<evidence type="ECO:0000313" key="5">
    <source>
        <dbReference type="Proteomes" id="UP000827892"/>
    </source>
</evidence>
<dbReference type="InterPro" id="IPR033379">
    <property type="entry name" value="Acid_Pase_AS"/>
</dbReference>
<gene>
    <name evidence="4" type="ORF">L3Y34_007925</name>
</gene>
<feature type="signal peptide" evidence="3">
    <location>
        <begin position="1"/>
        <end position="16"/>
    </location>
</feature>
<dbReference type="InterPro" id="IPR000560">
    <property type="entry name" value="His_Pase_clade-2"/>
</dbReference>
<evidence type="ECO:0000313" key="4">
    <source>
        <dbReference type="EMBL" id="ULT89080.1"/>
    </source>
</evidence>
<keyword evidence="3" id="KW-0732">Signal</keyword>
<dbReference type="InterPro" id="IPR029033">
    <property type="entry name" value="His_PPase_superfam"/>
</dbReference>
<evidence type="ECO:0000256" key="1">
    <source>
        <dbReference type="ARBA" id="ARBA00000032"/>
    </source>
</evidence>
<dbReference type="AlphaFoldDB" id="A0AAE9A178"/>
<dbReference type="Pfam" id="PF00328">
    <property type="entry name" value="His_Phos_2"/>
    <property type="match status" value="1"/>
</dbReference>
<dbReference type="CDD" id="cd07061">
    <property type="entry name" value="HP_HAP_like"/>
    <property type="match status" value="1"/>
</dbReference>
<dbReference type="PANTHER" id="PTHR11567:SF34">
    <property type="entry name" value="INTESTINAL ACID PHOSPHATASE"/>
    <property type="match status" value="1"/>
</dbReference>
<dbReference type="GO" id="GO:0003993">
    <property type="term" value="F:acid phosphatase activity"/>
    <property type="evidence" value="ECO:0007669"/>
    <property type="project" value="UniProtKB-EC"/>
</dbReference>
<protein>
    <submittedName>
        <fullName evidence="4">Uncharacterized protein</fullName>
    </submittedName>
</protein>
<reference evidence="4 5" key="1">
    <citation type="submission" date="2022-02" db="EMBL/GenBank/DDBJ databases">
        <title>Chromosome-level reference genomes for two strains of Caenorhabditis briggsae: an improved platform for comparative genomics.</title>
        <authorList>
            <person name="Stevens L."/>
            <person name="Andersen E.C."/>
        </authorList>
    </citation>
    <scope>NUCLEOTIDE SEQUENCE [LARGE SCALE GENOMIC DNA]</scope>
    <source>
        <strain evidence="4">QX1410_ONT</strain>
        <tissue evidence="4">Whole-organism</tissue>
    </source>
</reference>
<sequence length="634" mass="74445">MIKLLLLFAILSSIETRRLEFVQALWRHGDRAPLHLPYPNDLYTEKSWSRGWGQLTSVGMQQLHELGEFFRHQYVDTGFIPANFSVKEVYLRSSDSDRALVSAQAFLYGLYPAAGGYQWSADTDWQPLPVHASTPGQPDLVCKPTAIKCARHETLVNQGDQESKAIYDVKYADFFSELSQTTGFKNCSYLDINGLFDVQRELIHNMTAKQPAWVSQTWSQYNNRSSMDIITEMRTTRMMNLFNSEEKGKLQGGSVLNNWIQNAVAVSESRNDQRMLLYSSHDGVLLALLNAFRASNDMMVPYAAALIMHVYSDNGKYYSELYYRNDTTTDPYRIPLSRCPDPCEVSQLAIAFDNMTVSDLSEMMTLCGTPLKECGSSSSSFSLEEIKKKRRRDKGAHASAIQTDSGACQMVSSMTDYALVRSRSAMVRARSVEPTSRLYVTRTSSVPDLTAHFRHSDKYRPQWHTVWQSTPYRWRRDWDLYDDYWYDKYYYFSPLYRSTYTPSRRYYYSDYLPNPYYWNNYGSYWTRYKGYWYDYDYPSYYRRYTSPAFNRYLNYTYSPYRSYLMDSLSTSLSRGLSMYKAGLINHTTLDAYWLTPKYWDRRFKDWRELYCSTKDCYLPTTYDRKTRQYFAQWA</sequence>
<feature type="chain" id="PRO_5041954593" evidence="3">
    <location>
        <begin position="17"/>
        <end position="634"/>
    </location>
</feature>
<dbReference type="SUPFAM" id="SSF53254">
    <property type="entry name" value="Phosphoglycerate mutase-like"/>
    <property type="match status" value="1"/>
</dbReference>
<comment type="similarity">
    <text evidence="2">Belongs to the histidine acid phosphatase family.</text>
</comment>
<name>A0AAE9A178_CAEBR</name>
<dbReference type="InterPro" id="IPR050645">
    <property type="entry name" value="Histidine_acid_phosphatase"/>
</dbReference>
<dbReference type="Proteomes" id="UP000827892">
    <property type="component" value="Chromosome V"/>
</dbReference>
<proteinExistence type="inferred from homology"/>
<comment type="catalytic activity">
    <reaction evidence="1">
        <text>a phosphate monoester + H2O = an alcohol + phosphate</text>
        <dbReference type="Rhea" id="RHEA:15017"/>
        <dbReference type="ChEBI" id="CHEBI:15377"/>
        <dbReference type="ChEBI" id="CHEBI:30879"/>
        <dbReference type="ChEBI" id="CHEBI:43474"/>
        <dbReference type="ChEBI" id="CHEBI:67140"/>
        <dbReference type="EC" id="3.1.3.2"/>
    </reaction>
</comment>
<dbReference type="Gene3D" id="3.40.50.1240">
    <property type="entry name" value="Phosphoglycerate mutase-like"/>
    <property type="match status" value="1"/>
</dbReference>
<accession>A0AAE9A178</accession>
<evidence type="ECO:0000256" key="2">
    <source>
        <dbReference type="ARBA" id="ARBA00005375"/>
    </source>
</evidence>
<dbReference type="EMBL" id="CP090895">
    <property type="protein sequence ID" value="ULT89080.1"/>
    <property type="molecule type" value="Genomic_DNA"/>
</dbReference>
<dbReference type="PANTHER" id="PTHR11567">
    <property type="entry name" value="ACID PHOSPHATASE-RELATED"/>
    <property type="match status" value="1"/>
</dbReference>
<dbReference type="PROSITE" id="PS00616">
    <property type="entry name" value="HIS_ACID_PHOSPHAT_1"/>
    <property type="match status" value="1"/>
</dbReference>
<organism evidence="4 5">
    <name type="scientific">Caenorhabditis briggsae</name>
    <dbReference type="NCBI Taxonomy" id="6238"/>
    <lineage>
        <taxon>Eukaryota</taxon>
        <taxon>Metazoa</taxon>
        <taxon>Ecdysozoa</taxon>
        <taxon>Nematoda</taxon>
        <taxon>Chromadorea</taxon>
        <taxon>Rhabditida</taxon>
        <taxon>Rhabditina</taxon>
        <taxon>Rhabditomorpha</taxon>
        <taxon>Rhabditoidea</taxon>
        <taxon>Rhabditidae</taxon>
        <taxon>Peloderinae</taxon>
        <taxon>Caenorhabditis</taxon>
    </lineage>
</organism>
<evidence type="ECO:0000256" key="3">
    <source>
        <dbReference type="SAM" id="SignalP"/>
    </source>
</evidence>